<keyword evidence="2 3" id="KW-0342">GTP-binding</keyword>
<protein>
    <recommendedName>
        <fullName evidence="3">Small ribosomal subunit biogenesis GTPase RsgA</fullName>
        <ecNumber evidence="3">3.6.1.-</ecNumber>
    </recommendedName>
</protein>
<dbReference type="SUPFAM" id="SSF52540">
    <property type="entry name" value="P-loop containing nucleoside triphosphate hydrolases"/>
    <property type="match status" value="1"/>
</dbReference>
<accession>A0ABY7AP85</accession>
<keyword evidence="1 3" id="KW-0547">Nucleotide-binding</keyword>
<keyword evidence="3" id="KW-0862">Zinc</keyword>
<evidence type="ECO:0000256" key="3">
    <source>
        <dbReference type="HAMAP-Rule" id="MF_01820"/>
    </source>
</evidence>
<dbReference type="InterPro" id="IPR004881">
    <property type="entry name" value="Ribosome_biogen_GTPase_RsgA"/>
</dbReference>
<keyword evidence="3 7" id="KW-0378">Hydrolase</keyword>
<keyword evidence="3" id="KW-0699">rRNA-binding</keyword>
<feature type="binding site" evidence="3">
    <location>
        <position position="293"/>
    </location>
    <ligand>
        <name>Zn(2+)</name>
        <dbReference type="ChEBI" id="CHEBI:29105"/>
    </ligand>
</feature>
<feature type="binding site" evidence="3">
    <location>
        <position position="300"/>
    </location>
    <ligand>
        <name>Zn(2+)</name>
        <dbReference type="ChEBI" id="CHEBI:29105"/>
    </ligand>
</feature>
<dbReference type="NCBIfam" id="TIGR00157">
    <property type="entry name" value="ribosome small subunit-dependent GTPase A"/>
    <property type="match status" value="1"/>
</dbReference>
<dbReference type="InterPro" id="IPR027417">
    <property type="entry name" value="P-loop_NTPase"/>
</dbReference>
<dbReference type="GO" id="GO:0016787">
    <property type="term" value="F:hydrolase activity"/>
    <property type="evidence" value="ECO:0007669"/>
    <property type="project" value="UniProtKB-KW"/>
</dbReference>
<feature type="domain" description="EngC GTPase" evidence="5">
    <location>
        <begin position="118"/>
        <end position="267"/>
    </location>
</feature>
<keyword evidence="3" id="KW-0479">Metal-binding</keyword>
<proteinExistence type="inferred from homology"/>
<feature type="binding site" evidence="3">
    <location>
        <position position="298"/>
    </location>
    <ligand>
        <name>Zn(2+)</name>
        <dbReference type="ChEBI" id="CHEBI:29105"/>
    </ligand>
</feature>
<organism evidence="7 8">
    <name type="scientific">Catenovulum adriaticum</name>
    <dbReference type="NCBI Taxonomy" id="2984846"/>
    <lineage>
        <taxon>Bacteria</taxon>
        <taxon>Pseudomonadati</taxon>
        <taxon>Pseudomonadota</taxon>
        <taxon>Gammaproteobacteria</taxon>
        <taxon>Alteromonadales</taxon>
        <taxon>Alteromonadaceae</taxon>
        <taxon>Catenovulum</taxon>
    </lineage>
</organism>
<gene>
    <name evidence="3 7" type="primary">rsgA</name>
    <name evidence="7" type="ORF">OLW01_03915</name>
</gene>
<dbReference type="EC" id="3.6.1.-" evidence="3"/>
<reference evidence="7" key="1">
    <citation type="submission" date="2022-10" db="EMBL/GenBank/DDBJ databases">
        <title>Catenovulum adriacola sp. nov. isolated in the Harbour of Susak.</title>
        <authorList>
            <person name="Schoch T."/>
            <person name="Reich S.J."/>
            <person name="Stoeferle S."/>
            <person name="Flaiz M."/>
            <person name="Kazda M."/>
            <person name="Riedel C.U."/>
            <person name="Duerre P."/>
        </authorList>
    </citation>
    <scope>NUCLEOTIDE SEQUENCE</scope>
    <source>
        <strain evidence="7">TS8</strain>
    </source>
</reference>
<feature type="binding site" evidence="3">
    <location>
        <position position="306"/>
    </location>
    <ligand>
        <name>Zn(2+)</name>
        <dbReference type="ChEBI" id="CHEBI:29105"/>
    </ligand>
</feature>
<comment type="subunit">
    <text evidence="3">Monomer. Associates with 30S ribosomal subunit, binds 16S rRNA.</text>
</comment>
<dbReference type="Proteomes" id="UP001163726">
    <property type="component" value="Chromosome"/>
</dbReference>
<sequence>MAKKQKLTKQQLRRMKSNRNKKINETEQTQLDTSLLGDSFEGRVISRFGQHADIEDEQGQLRRCDIRRTIDSLVAGDAVICRENQAESGNQGVIEAVKPRSSLLTRPDFYDGVKPVAANIDQVVILSSIRPELSLHIIDRYLVAVENMGATPVIAINKADLLTDVEKQTLEAELAYYKTIGYQVYWLSVKQAQGLAQIEDVLADKISIVVGQSGVGKSSLVNRLLPETDALTNEISDNSGLGTHTTTVARLYHLPSSGELIDSPGVREFALWHLTESQIFDGFVEFEQYRHLCKFRDCKHLDDPKCGLRAAVENGDIKASRLEHYHRIIQSVSENKPSYIPNS</sequence>
<dbReference type="NCBIfam" id="NF008931">
    <property type="entry name" value="PRK12288.1"/>
    <property type="match status" value="1"/>
</dbReference>
<comment type="cofactor">
    <cofactor evidence="3">
        <name>Zn(2+)</name>
        <dbReference type="ChEBI" id="CHEBI:29105"/>
    </cofactor>
    <text evidence="3">Binds 1 zinc ion per subunit.</text>
</comment>
<evidence type="ECO:0000259" key="6">
    <source>
        <dbReference type="PROSITE" id="PS51721"/>
    </source>
</evidence>
<dbReference type="RefSeq" id="WP_268075363.1">
    <property type="nucleotide sequence ID" value="NZ_CP109965.1"/>
</dbReference>
<comment type="similarity">
    <text evidence="3">Belongs to the TRAFAC class YlqF/YawG GTPase family. RsgA subfamily.</text>
</comment>
<dbReference type="InterPro" id="IPR030378">
    <property type="entry name" value="G_CP_dom"/>
</dbReference>
<evidence type="ECO:0000313" key="8">
    <source>
        <dbReference type="Proteomes" id="UP001163726"/>
    </source>
</evidence>
<keyword evidence="8" id="KW-1185">Reference proteome</keyword>
<keyword evidence="3" id="KW-0694">RNA-binding</keyword>
<evidence type="ECO:0000313" key="7">
    <source>
        <dbReference type="EMBL" id="WAJ70956.1"/>
    </source>
</evidence>
<feature type="binding site" evidence="3">
    <location>
        <begin position="211"/>
        <end position="219"/>
    </location>
    <ligand>
        <name>GTP</name>
        <dbReference type="ChEBI" id="CHEBI:37565"/>
    </ligand>
</feature>
<evidence type="ECO:0000256" key="2">
    <source>
        <dbReference type="ARBA" id="ARBA00023134"/>
    </source>
</evidence>
<dbReference type="InterPro" id="IPR010914">
    <property type="entry name" value="RsgA_GTPase_dom"/>
</dbReference>
<dbReference type="PROSITE" id="PS51721">
    <property type="entry name" value="G_CP"/>
    <property type="match status" value="1"/>
</dbReference>
<evidence type="ECO:0000256" key="4">
    <source>
        <dbReference type="SAM" id="MobiDB-lite"/>
    </source>
</evidence>
<feature type="region of interest" description="Disordered" evidence="4">
    <location>
        <begin position="1"/>
        <end position="20"/>
    </location>
</feature>
<dbReference type="HAMAP" id="MF_01820">
    <property type="entry name" value="GTPase_RsgA"/>
    <property type="match status" value="1"/>
</dbReference>
<keyword evidence="3" id="KW-0963">Cytoplasm</keyword>
<dbReference type="PANTHER" id="PTHR32120:SF11">
    <property type="entry name" value="SMALL RIBOSOMAL SUBUNIT BIOGENESIS GTPASE RSGA 1, MITOCHONDRIAL-RELATED"/>
    <property type="match status" value="1"/>
</dbReference>
<dbReference type="Gene3D" id="3.40.50.300">
    <property type="entry name" value="P-loop containing nucleotide triphosphate hydrolases"/>
    <property type="match status" value="1"/>
</dbReference>
<evidence type="ECO:0000256" key="1">
    <source>
        <dbReference type="ARBA" id="ARBA00022741"/>
    </source>
</evidence>
<dbReference type="Gene3D" id="1.10.40.50">
    <property type="entry name" value="Probable gtpase engc, domain 3"/>
    <property type="match status" value="1"/>
</dbReference>
<comment type="function">
    <text evidence="3">One of several proteins that assist in the late maturation steps of the functional core of the 30S ribosomal subunit. Helps release RbfA from mature subunits. May play a role in the assembly of ribosomal proteins into the subunit. Circularly permuted GTPase that catalyzes slow GTP hydrolysis, GTPase activity is stimulated by the 30S ribosomal subunit.</text>
</comment>
<dbReference type="PANTHER" id="PTHR32120">
    <property type="entry name" value="SMALL RIBOSOMAL SUBUNIT BIOGENESIS GTPASE RSGA"/>
    <property type="match status" value="1"/>
</dbReference>
<dbReference type="InterPro" id="IPR012340">
    <property type="entry name" value="NA-bd_OB-fold"/>
</dbReference>
<comment type="subcellular location">
    <subcellularLocation>
        <location evidence="3">Cytoplasm</location>
    </subcellularLocation>
</comment>
<evidence type="ECO:0000259" key="5">
    <source>
        <dbReference type="PROSITE" id="PS50936"/>
    </source>
</evidence>
<dbReference type="PROSITE" id="PS50936">
    <property type="entry name" value="ENGC_GTPASE"/>
    <property type="match status" value="1"/>
</dbReference>
<dbReference type="CDD" id="cd01854">
    <property type="entry name" value="YjeQ_EngC"/>
    <property type="match status" value="1"/>
</dbReference>
<dbReference type="Pfam" id="PF03193">
    <property type="entry name" value="RsgA_GTPase"/>
    <property type="match status" value="1"/>
</dbReference>
<keyword evidence="3" id="KW-0690">Ribosome biogenesis</keyword>
<dbReference type="Gene3D" id="2.40.50.140">
    <property type="entry name" value="Nucleic acid-binding proteins"/>
    <property type="match status" value="1"/>
</dbReference>
<dbReference type="EMBL" id="CP109965">
    <property type="protein sequence ID" value="WAJ70956.1"/>
    <property type="molecule type" value="Genomic_DNA"/>
</dbReference>
<name>A0ABY7AP85_9ALTE</name>
<feature type="binding site" evidence="3">
    <location>
        <begin position="157"/>
        <end position="160"/>
    </location>
    <ligand>
        <name>GTP</name>
        <dbReference type="ChEBI" id="CHEBI:37565"/>
    </ligand>
</feature>
<feature type="domain" description="CP-type G" evidence="6">
    <location>
        <begin position="101"/>
        <end position="269"/>
    </location>
</feature>